<dbReference type="SUPFAM" id="SSF102645">
    <property type="entry name" value="CoaB-like"/>
    <property type="match status" value="1"/>
</dbReference>
<gene>
    <name evidence="6 10" type="primary">coaBC</name>
    <name evidence="10" type="ORF">GCM10007931_01150</name>
</gene>
<dbReference type="NCBIfam" id="TIGR00521">
    <property type="entry name" value="coaBC_dfp"/>
    <property type="match status" value="1"/>
</dbReference>
<dbReference type="InterPro" id="IPR007085">
    <property type="entry name" value="DNA/pantothenate-metab_flavo_C"/>
</dbReference>
<comment type="catalytic activity">
    <reaction evidence="6 7">
        <text>N-[(R)-4-phosphopantothenoyl]-L-cysteine + H(+) = (R)-4'-phosphopantetheine + CO2</text>
        <dbReference type="Rhea" id="RHEA:16793"/>
        <dbReference type="ChEBI" id="CHEBI:15378"/>
        <dbReference type="ChEBI" id="CHEBI:16526"/>
        <dbReference type="ChEBI" id="CHEBI:59458"/>
        <dbReference type="ChEBI" id="CHEBI:61723"/>
        <dbReference type="EC" id="4.1.1.36"/>
    </reaction>
</comment>
<proteinExistence type="inferred from homology"/>
<evidence type="ECO:0000313" key="11">
    <source>
        <dbReference type="Proteomes" id="UP001157156"/>
    </source>
</evidence>
<evidence type="ECO:0000256" key="2">
    <source>
        <dbReference type="ARBA" id="ARBA00022643"/>
    </source>
</evidence>
<dbReference type="Pfam" id="PF02441">
    <property type="entry name" value="Flavoprotein"/>
    <property type="match status" value="1"/>
</dbReference>
<feature type="binding site" evidence="6">
    <location>
        <position position="346"/>
    </location>
    <ligand>
        <name>CTP</name>
        <dbReference type="ChEBI" id="CHEBI:37563"/>
    </ligand>
</feature>
<dbReference type="InterPro" id="IPR003382">
    <property type="entry name" value="Flavoprotein"/>
</dbReference>
<feature type="binding site" evidence="6">
    <location>
        <position position="342"/>
    </location>
    <ligand>
        <name>CTP</name>
        <dbReference type="ChEBI" id="CHEBI:37563"/>
    </ligand>
</feature>
<keyword evidence="6" id="KW-0479">Metal-binding</keyword>
<dbReference type="RefSeq" id="WP_284186010.1">
    <property type="nucleotide sequence ID" value="NZ_BSPV01000001.1"/>
</dbReference>
<evidence type="ECO:0000256" key="4">
    <source>
        <dbReference type="ARBA" id="ARBA00023239"/>
    </source>
</evidence>
<sequence>MIEQSLAGKKILLGISGGIAAYKCADLTRRLIERGAQVQVVMTPAAKEFITPLTMQAVSGRPVSDSLLDPAAEASMGHIELAKWADLILLAPATADLIARMRSGMGNDLLTTLILASNAPIAVAPAMNQQMYANVATQENLSVLTQRGMMIWGPAAGQQACGDIGYGRMLEPMELVAHCEAFFGPKALQNIKIAVTAGPTREAIDPVRYISNHSSGKMGFAIAEAAANMGADVTLISGPVALATPANVTRIDVESAEQMHKVAMEHAITNHIFIGCAAVADYRPSNVASQKIKKTSDNDHMQINMLKNPDIVASVAALTKQRPFTVGFAAETQDVEQYARGKLKKKNLDLICANDVSVAGLGFNSNDNALHLYWNGGEQALATASKTQLAKQLLNIIAEQFNQ</sequence>
<dbReference type="Proteomes" id="UP001157156">
    <property type="component" value="Unassembled WGS sequence"/>
</dbReference>
<evidence type="ECO:0000256" key="1">
    <source>
        <dbReference type="ARBA" id="ARBA00022598"/>
    </source>
</evidence>
<feature type="binding site" evidence="6">
    <location>
        <position position="291"/>
    </location>
    <ligand>
        <name>CTP</name>
        <dbReference type="ChEBI" id="CHEBI:37563"/>
    </ligand>
</feature>
<evidence type="ECO:0000256" key="3">
    <source>
        <dbReference type="ARBA" id="ARBA00022793"/>
    </source>
</evidence>
<dbReference type="EC" id="6.3.2.5" evidence="6"/>
<evidence type="ECO:0000259" key="8">
    <source>
        <dbReference type="Pfam" id="PF02441"/>
    </source>
</evidence>
<feature type="domain" description="Flavoprotein" evidence="8">
    <location>
        <begin position="9"/>
        <end position="179"/>
    </location>
</feature>
<comment type="function">
    <text evidence="6">Catalyzes two sequential steps in the biosynthesis of coenzyme A. In the first step cysteine is conjugated to 4'-phosphopantothenate to form 4-phosphopantothenoylcysteine. In the second step the latter compound is decarboxylated to form 4'-phosphopantotheine.</text>
</comment>
<evidence type="ECO:0000256" key="5">
    <source>
        <dbReference type="ARBA" id="ARBA00023268"/>
    </source>
</evidence>
<evidence type="ECO:0000259" key="9">
    <source>
        <dbReference type="Pfam" id="PF04127"/>
    </source>
</evidence>
<comment type="cofactor">
    <cofactor evidence="6">
        <name>FMN</name>
        <dbReference type="ChEBI" id="CHEBI:58210"/>
    </cofactor>
    <text evidence="6">Binds 1 FMN per subunit.</text>
</comment>
<feature type="region of interest" description="Phosphopantothenoylcysteine decarboxylase" evidence="6">
    <location>
        <begin position="1"/>
        <end position="192"/>
    </location>
</feature>
<feature type="binding site" evidence="6">
    <location>
        <begin position="275"/>
        <end position="277"/>
    </location>
    <ligand>
        <name>CTP</name>
        <dbReference type="ChEBI" id="CHEBI:37563"/>
    </ligand>
</feature>
<dbReference type="PANTHER" id="PTHR14359">
    <property type="entry name" value="HOMO-OLIGOMERIC FLAVIN CONTAINING CYS DECARBOXYLASE FAMILY"/>
    <property type="match status" value="1"/>
</dbReference>
<comment type="catalytic activity">
    <reaction evidence="6 7">
        <text>(R)-4'-phosphopantothenate + L-cysteine + CTP = N-[(R)-4-phosphopantothenoyl]-L-cysteine + CMP + diphosphate + H(+)</text>
        <dbReference type="Rhea" id="RHEA:19397"/>
        <dbReference type="ChEBI" id="CHEBI:10986"/>
        <dbReference type="ChEBI" id="CHEBI:15378"/>
        <dbReference type="ChEBI" id="CHEBI:33019"/>
        <dbReference type="ChEBI" id="CHEBI:35235"/>
        <dbReference type="ChEBI" id="CHEBI:37563"/>
        <dbReference type="ChEBI" id="CHEBI:59458"/>
        <dbReference type="ChEBI" id="CHEBI:60377"/>
        <dbReference type="EC" id="6.3.2.5"/>
    </reaction>
</comment>
<feature type="binding site" evidence="6">
    <location>
        <position position="281"/>
    </location>
    <ligand>
        <name>CTP</name>
        <dbReference type="ChEBI" id="CHEBI:37563"/>
    </ligand>
</feature>
<keyword evidence="5 6" id="KW-0511">Multifunctional enzyme</keyword>
<dbReference type="InterPro" id="IPR005252">
    <property type="entry name" value="CoaBC"/>
</dbReference>
<feature type="region of interest" description="Phosphopantothenate--cysteine ligase" evidence="6">
    <location>
        <begin position="193"/>
        <end position="403"/>
    </location>
</feature>
<comment type="cofactor">
    <cofactor evidence="6">
        <name>Mg(2+)</name>
        <dbReference type="ChEBI" id="CHEBI:18420"/>
    </cofactor>
</comment>
<comment type="pathway">
    <text evidence="6 7">Cofactor biosynthesis; coenzyme A biosynthesis; CoA from (R)-pantothenate: step 2/5.</text>
</comment>
<dbReference type="EMBL" id="BSPV01000001">
    <property type="protein sequence ID" value="GLT13141.1"/>
    <property type="molecule type" value="Genomic_DNA"/>
</dbReference>
<dbReference type="Gene3D" id="3.40.50.1950">
    <property type="entry name" value="Flavin prenyltransferase-like"/>
    <property type="match status" value="1"/>
</dbReference>
<organism evidence="10 11">
    <name type="scientific">Vibrio algivorus</name>
    <dbReference type="NCBI Taxonomy" id="1667024"/>
    <lineage>
        <taxon>Bacteria</taxon>
        <taxon>Pseudomonadati</taxon>
        <taxon>Pseudomonadota</taxon>
        <taxon>Gammaproteobacteria</taxon>
        <taxon>Vibrionales</taxon>
        <taxon>Vibrionaceae</taxon>
        <taxon>Vibrio</taxon>
    </lineage>
</organism>
<dbReference type="PANTHER" id="PTHR14359:SF6">
    <property type="entry name" value="PHOSPHOPANTOTHENOYLCYSTEINE DECARBOXYLASE"/>
    <property type="match status" value="1"/>
</dbReference>
<keyword evidence="6" id="KW-0460">Magnesium</keyword>
<evidence type="ECO:0000313" key="10">
    <source>
        <dbReference type="EMBL" id="GLT13141.1"/>
    </source>
</evidence>
<dbReference type="SUPFAM" id="SSF52507">
    <property type="entry name" value="Homo-oligomeric flavin-containing Cys decarboxylases, HFCD"/>
    <property type="match status" value="1"/>
</dbReference>
<reference evidence="11" key="1">
    <citation type="journal article" date="2019" name="Int. J. Syst. Evol. Microbiol.">
        <title>The Global Catalogue of Microorganisms (GCM) 10K type strain sequencing project: providing services to taxonomists for standard genome sequencing and annotation.</title>
        <authorList>
            <consortium name="The Broad Institute Genomics Platform"/>
            <consortium name="The Broad Institute Genome Sequencing Center for Infectious Disease"/>
            <person name="Wu L."/>
            <person name="Ma J."/>
        </authorList>
    </citation>
    <scope>NUCLEOTIDE SEQUENCE [LARGE SCALE GENOMIC DNA]</scope>
    <source>
        <strain evidence="11">NBRC 111146</strain>
    </source>
</reference>
<comment type="similarity">
    <text evidence="6 7">In the C-terminal section; belongs to the PPC synthetase family.</text>
</comment>
<keyword evidence="11" id="KW-1185">Reference proteome</keyword>
<dbReference type="InterPro" id="IPR035929">
    <property type="entry name" value="CoaB-like_sf"/>
</dbReference>
<name>A0ABQ6EK56_9VIBR</name>
<comment type="caution">
    <text evidence="10">The sequence shown here is derived from an EMBL/GenBank/DDBJ whole genome shotgun (WGS) entry which is preliminary data.</text>
</comment>
<comment type="function">
    <text evidence="7">Catalyzes two steps in the biosynthesis of coenzyme A. In the first step cysteine is conjugated to 4'-phosphopantothenate to form 4-phosphopantothenoylcysteine, in the latter compound is decarboxylated to form 4'-phosphopantotheine.</text>
</comment>
<keyword evidence="2 6" id="KW-0288">FMN</keyword>
<keyword evidence="3 6" id="KW-0210">Decarboxylase</keyword>
<evidence type="ECO:0000256" key="7">
    <source>
        <dbReference type="RuleBase" id="RU364078"/>
    </source>
</evidence>
<evidence type="ECO:0000256" key="6">
    <source>
        <dbReference type="HAMAP-Rule" id="MF_02225"/>
    </source>
</evidence>
<comment type="pathway">
    <text evidence="6 7">Cofactor biosynthesis; coenzyme A biosynthesis; CoA from (R)-pantothenate: step 3/5.</text>
</comment>
<keyword evidence="6 7" id="KW-0285">Flavoprotein</keyword>
<keyword evidence="4 6" id="KW-0456">Lyase</keyword>
<dbReference type="EC" id="4.1.1.36" evidence="6"/>
<feature type="binding site" evidence="6">
    <location>
        <begin position="309"/>
        <end position="312"/>
    </location>
    <ligand>
        <name>CTP</name>
        <dbReference type="ChEBI" id="CHEBI:37563"/>
    </ligand>
</feature>
<dbReference type="InterPro" id="IPR036551">
    <property type="entry name" value="Flavin_trans-like"/>
</dbReference>
<accession>A0ABQ6EK56</accession>
<dbReference type="Pfam" id="PF04127">
    <property type="entry name" value="DFP"/>
    <property type="match status" value="1"/>
</dbReference>
<feature type="binding site" evidence="6">
    <location>
        <position position="328"/>
    </location>
    <ligand>
        <name>CTP</name>
        <dbReference type="ChEBI" id="CHEBI:37563"/>
    </ligand>
</feature>
<dbReference type="Gene3D" id="3.40.50.10300">
    <property type="entry name" value="CoaB-like"/>
    <property type="match status" value="1"/>
</dbReference>
<keyword evidence="1 6" id="KW-0436">Ligase</keyword>
<dbReference type="HAMAP" id="MF_02225">
    <property type="entry name" value="CoaBC"/>
    <property type="match status" value="1"/>
</dbReference>
<protein>
    <recommendedName>
        <fullName evidence="6">Coenzyme A biosynthesis bifunctional protein CoaBC</fullName>
    </recommendedName>
    <alternativeName>
        <fullName evidence="6">DNA/pantothenate metabolism flavoprotein</fullName>
    </alternativeName>
    <alternativeName>
        <fullName evidence="6">Phosphopantothenoylcysteine synthetase/decarboxylase</fullName>
        <shortName evidence="6">PPCS-PPCDC</shortName>
    </alternativeName>
    <domain>
        <recommendedName>
            <fullName evidence="6">Phosphopantothenoylcysteine decarboxylase</fullName>
            <shortName evidence="6">PPC decarboxylase</shortName>
            <shortName evidence="6">PPC-DC</shortName>
            <ecNumber evidence="6">4.1.1.36</ecNumber>
        </recommendedName>
        <alternativeName>
            <fullName evidence="6">CoaC</fullName>
        </alternativeName>
    </domain>
    <domain>
        <recommendedName>
            <fullName evidence="6">Phosphopantothenate--cysteine ligase</fullName>
            <ecNumber evidence="6">6.3.2.5</ecNumber>
        </recommendedName>
        <alternativeName>
            <fullName evidence="6">CoaB</fullName>
        </alternativeName>
        <alternativeName>
            <fullName evidence="6">Phosphopantothenoylcysteine synthetase</fullName>
            <shortName evidence="6">PPC synthetase</shortName>
            <shortName evidence="6">PPC-S</shortName>
        </alternativeName>
    </domain>
</protein>
<feature type="domain" description="DNA/pantothenate metabolism flavoprotein C-terminal" evidence="9">
    <location>
        <begin position="188"/>
        <end position="399"/>
    </location>
</feature>
<feature type="active site" description="Proton donor" evidence="6">
    <location>
        <position position="161"/>
    </location>
</feature>
<comment type="similarity">
    <text evidence="6 7">In the N-terminal section; belongs to the HFCD (homo-oligomeric flavin containing Cys decarboxylase) superfamily.</text>
</comment>